<dbReference type="Gene3D" id="3.30.200.20">
    <property type="entry name" value="Phosphorylase Kinase, domain 1"/>
    <property type="match status" value="1"/>
</dbReference>
<evidence type="ECO:0000256" key="3">
    <source>
        <dbReference type="ARBA" id="ARBA00022527"/>
    </source>
</evidence>
<dbReference type="SUPFAM" id="SSF56112">
    <property type="entry name" value="Protein kinase-like (PK-like)"/>
    <property type="match status" value="1"/>
</dbReference>
<evidence type="ECO:0000256" key="13">
    <source>
        <dbReference type="ARBA" id="ARBA00023157"/>
    </source>
</evidence>
<keyword evidence="13" id="KW-1015">Disulfide bond</keyword>
<keyword evidence="6 20" id="KW-0812">Transmembrane</keyword>
<dbReference type="PROSITE" id="PS00107">
    <property type="entry name" value="PROTEIN_KINASE_ATP"/>
    <property type="match status" value="1"/>
</dbReference>
<evidence type="ECO:0000313" key="22">
    <source>
        <dbReference type="EMBL" id="KAA8532649.1"/>
    </source>
</evidence>
<dbReference type="InterPro" id="IPR017441">
    <property type="entry name" value="Protein_kinase_ATP_BS"/>
</dbReference>
<evidence type="ECO:0000256" key="4">
    <source>
        <dbReference type="ARBA" id="ARBA00022536"/>
    </source>
</evidence>
<dbReference type="InterPro" id="IPR045874">
    <property type="entry name" value="LRK10/LRL21-25-like"/>
</dbReference>
<keyword evidence="8 18" id="KW-0547">Nucleotide-binding</keyword>
<dbReference type="PANTHER" id="PTHR27009">
    <property type="entry name" value="RUST RESISTANCE KINASE LR10-RELATED"/>
    <property type="match status" value="1"/>
</dbReference>
<dbReference type="EC" id="2.7.11.1" evidence="2"/>
<evidence type="ECO:0000256" key="5">
    <source>
        <dbReference type="ARBA" id="ARBA00022679"/>
    </source>
</evidence>
<feature type="domain" description="Protein kinase" evidence="21">
    <location>
        <begin position="169"/>
        <end position="422"/>
    </location>
</feature>
<evidence type="ECO:0000256" key="20">
    <source>
        <dbReference type="SAM" id="Phobius"/>
    </source>
</evidence>
<keyword evidence="12 20" id="KW-0472">Membrane</keyword>
<name>A0A5J5AQT3_9ASTE</name>
<evidence type="ECO:0000256" key="8">
    <source>
        <dbReference type="ARBA" id="ARBA00022741"/>
    </source>
</evidence>
<dbReference type="FunFam" id="1.10.510.10:FF:001023">
    <property type="entry name" value="Os07g0541700 protein"/>
    <property type="match status" value="1"/>
</dbReference>
<dbReference type="AlphaFoldDB" id="A0A5J5AQT3"/>
<feature type="binding site" evidence="18">
    <location>
        <position position="197"/>
    </location>
    <ligand>
        <name>ATP</name>
        <dbReference type="ChEBI" id="CHEBI:30616"/>
    </ligand>
</feature>
<dbReference type="OrthoDB" id="4062651at2759"/>
<evidence type="ECO:0000256" key="19">
    <source>
        <dbReference type="RuleBase" id="RU000304"/>
    </source>
</evidence>
<keyword evidence="11 20" id="KW-1133">Transmembrane helix</keyword>
<evidence type="ECO:0000256" key="16">
    <source>
        <dbReference type="ARBA" id="ARBA00047899"/>
    </source>
</evidence>
<dbReference type="FunFam" id="3.30.200.20:FF:000059">
    <property type="entry name" value="S-receptor-like serine/threonine-protein kinase"/>
    <property type="match status" value="1"/>
</dbReference>
<evidence type="ECO:0000256" key="7">
    <source>
        <dbReference type="ARBA" id="ARBA00022729"/>
    </source>
</evidence>
<evidence type="ECO:0000256" key="18">
    <source>
        <dbReference type="PROSITE-ProRule" id="PRU10141"/>
    </source>
</evidence>
<dbReference type="Gene3D" id="1.10.510.10">
    <property type="entry name" value="Transferase(Phosphotransferase) domain 1"/>
    <property type="match status" value="1"/>
</dbReference>
<evidence type="ECO:0000256" key="11">
    <source>
        <dbReference type="ARBA" id="ARBA00022989"/>
    </source>
</evidence>
<evidence type="ECO:0000256" key="17">
    <source>
        <dbReference type="ARBA" id="ARBA00048679"/>
    </source>
</evidence>
<dbReference type="PROSITE" id="PS50011">
    <property type="entry name" value="PROTEIN_KINASE_DOM"/>
    <property type="match status" value="1"/>
</dbReference>
<dbReference type="Pfam" id="PF00069">
    <property type="entry name" value="Pkinase"/>
    <property type="match status" value="1"/>
</dbReference>
<sequence length="422" mass="47554">MASTRPFDDDGYIGYDPRLLSQSFNESYFAAADDKEHYKAVADPLYHDDGLPPLTRLEESPIENDWLRVPPHLKRDKESAYTYSLNFEIIWELFLIRGCAVGTAASIVGIGVLIIILALCFRRKFSLGESMGFWKKKTDNYRDIEAFLRNYGSLAPKRYSYADVKKMTDSFKCKLGKGGYGCVYKGILHISSVVAVKVLNGSKGSGEEFINEVASISRTSHVNIVTVLGFCFEGSKRALIYEFLPHGSLEKFIYDCNSMTNHQLGWETLYQIAVGIAQGLEYLHRGCNTQILHFDIKPHNILLDEGFSPKISDFGLAKLCPKKESVISMLVARGTVGYIAPKVCCRSFGRVSHKLDVYSYGMMILEMVGGRKNVNAQADRTSEIYFPHRIHKRLELGLELRLHGIINDEQKESARKMIIVGL</sequence>
<evidence type="ECO:0000256" key="9">
    <source>
        <dbReference type="ARBA" id="ARBA00022777"/>
    </source>
</evidence>
<dbReference type="InterPro" id="IPR011009">
    <property type="entry name" value="Kinase-like_dom_sf"/>
</dbReference>
<evidence type="ECO:0000256" key="10">
    <source>
        <dbReference type="ARBA" id="ARBA00022840"/>
    </source>
</evidence>
<comment type="catalytic activity">
    <reaction evidence="17">
        <text>L-seryl-[protein] + ATP = O-phospho-L-seryl-[protein] + ADP + H(+)</text>
        <dbReference type="Rhea" id="RHEA:17989"/>
        <dbReference type="Rhea" id="RHEA-COMP:9863"/>
        <dbReference type="Rhea" id="RHEA-COMP:11604"/>
        <dbReference type="ChEBI" id="CHEBI:15378"/>
        <dbReference type="ChEBI" id="CHEBI:29999"/>
        <dbReference type="ChEBI" id="CHEBI:30616"/>
        <dbReference type="ChEBI" id="CHEBI:83421"/>
        <dbReference type="ChEBI" id="CHEBI:456216"/>
        <dbReference type="EC" id="2.7.11.1"/>
    </reaction>
</comment>
<evidence type="ECO:0000259" key="21">
    <source>
        <dbReference type="PROSITE" id="PS50011"/>
    </source>
</evidence>
<keyword evidence="9" id="KW-0418">Kinase</keyword>
<dbReference type="InterPro" id="IPR000719">
    <property type="entry name" value="Prot_kinase_dom"/>
</dbReference>
<evidence type="ECO:0000256" key="2">
    <source>
        <dbReference type="ARBA" id="ARBA00012513"/>
    </source>
</evidence>
<keyword evidence="23" id="KW-1185">Reference proteome</keyword>
<dbReference type="EMBL" id="CM018042">
    <property type="protein sequence ID" value="KAA8532649.1"/>
    <property type="molecule type" value="Genomic_DNA"/>
</dbReference>
<keyword evidence="10 18" id="KW-0067">ATP-binding</keyword>
<comment type="similarity">
    <text evidence="19">Belongs to the protein kinase superfamily.</text>
</comment>
<evidence type="ECO:0000313" key="23">
    <source>
        <dbReference type="Proteomes" id="UP000325577"/>
    </source>
</evidence>
<reference evidence="22 23" key="1">
    <citation type="submission" date="2019-09" db="EMBL/GenBank/DDBJ databases">
        <title>A chromosome-level genome assembly of the Chinese tupelo Nyssa sinensis.</title>
        <authorList>
            <person name="Yang X."/>
            <person name="Kang M."/>
            <person name="Yang Y."/>
            <person name="Xiong H."/>
            <person name="Wang M."/>
            <person name="Zhang Z."/>
            <person name="Wang Z."/>
            <person name="Wu H."/>
            <person name="Ma T."/>
            <person name="Liu J."/>
            <person name="Xi Z."/>
        </authorList>
    </citation>
    <scope>NUCLEOTIDE SEQUENCE [LARGE SCALE GENOMIC DNA]</scope>
    <source>
        <strain evidence="22">J267</strain>
        <tissue evidence="22">Leaf</tissue>
    </source>
</reference>
<evidence type="ECO:0000256" key="14">
    <source>
        <dbReference type="ARBA" id="ARBA00023170"/>
    </source>
</evidence>
<keyword evidence="7" id="KW-0732">Signal</keyword>
<proteinExistence type="inferred from homology"/>
<accession>A0A5J5AQT3</accession>
<comment type="catalytic activity">
    <reaction evidence="16">
        <text>L-threonyl-[protein] + ATP = O-phospho-L-threonyl-[protein] + ADP + H(+)</text>
        <dbReference type="Rhea" id="RHEA:46608"/>
        <dbReference type="Rhea" id="RHEA-COMP:11060"/>
        <dbReference type="Rhea" id="RHEA-COMP:11605"/>
        <dbReference type="ChEBI" id="CHEBI:15378"/>
        <dbReference type="ChEBI" id="CHEBI:30013"/>
        <dbReference type="ChEBI" id="CHEBI:30616"/>
        <dbReference type="ChEBI" id="CHEBI:61977"/>
        <dbReference type="ChEBI" id="CHEBI:456216"/>
        <dbReference type="EC" id="2.7.11.1"/>
    </reaction>
</comment>
<dbReference type="InterPro" id="IPR008271">
    <property type="entry name" value="Ser/Thr_kinase_AS"/>
</dbReference>
<evidence type="ECO:0000256" key="12">
    <source>
        <dbReference type="ARBA" id="ARBA00023136"/>
    </source>
</evidence>
<dbReference type="Proteomes" id="UP000325577">
    <property type="component" value="Linkage Group LG19"/>
</dbReference>
<gene>
    <name evidence="22" type="ORF">F0562_032535</name>
</gene>
<evidence type="ECO:0000256" key="1">
    <source>
        <dbReference type="ARBA" id="ARBA00004479"/>
    </source>
</evidence>
<dbReference type="GO" id="GO:0005524">
    <property type="term" value="F:ATP binding"/>
    <property type="evidence" value="ECO:0007669"/>
    <property type="project" value="UniProtKB-UniRule"/>
</dbReference>
<keyword evidence="3 19" id="KW-0723">Serine/threonine-protein kinase</keyword>
<keyword evidence="15" id="KW-0325">Glycoprotein</keyword>
<keyword evidence="4" id="KW-0245">EGF-like domain</keyword>
<dbReference type="PROSITE" id="PS00108">
    <property type="entry name" value="PROTEIN_KINASE_ST"/>
    <property type="match status" value="1"/>
</dbReference>
<evidence type="ECO:0000256" key="6">
    <source>
        <dbReference type="ARBA" id="ARBA00022692"/>
    </source>
</evidence>
<comment type="subcellular location">
    <subcellularLocation>
        <location evidence="1">Membrane</location>
        <topology evidence="1">Single-pass type I membrane protein</topology>
    </subcellularLocation>
</comment>
<feature type="transmembrane region" description="Helical" evidence="20">
    <location>
        <begin position="94"/>
        <end position="121"/>
    </location>
</feature>
<organism evidence="22 23">
    <name type="scientific">Nyssa sinensis</name>
    <dbReference type="NCBI Taxonomy" id="561372"/>
    <lineage>
        <taxon>Eukaryota</taxon>
        <taxon>Viridiplantae</taxon>
        <taxon>Streptophyta</taxon>
        <taxon>Embryophyta</taxon>
        <taxon>Tracheophyta</taxon>
        <taxon>Spermatophyta</taxon>
        <taxon>Magnoliopsida</taxon>
        <taxon>eudicotyledons</taxon>
        <taxon>Gunneridae</taxon>
        <taxon>Pentapetalae</taxon>
        <taxon>asterids</taxon>
        <taxon>Cornales</taxon>
        <taxon>Nyssaceae</taxon>
        <taxon>Nyssa</taxon>
    </lineage>
</organism>
<dbReference type="GO" id="GO:0016020">
    <property type="term" value="C:membrane"/>
    <property type="evidence" value="ECO:0007669"/>
    <property type="project" value="UniProtKB-SubCell"/>
</dbReference>
<protein>
    <recommendedName>
        <fullName evidence="2">non-specific serine/threonine protein kinase</fullName>
        <ecNumber evidence="2">2.7.11.1</ecNumber>
    </recommendedName>
</protein>
<dbReference type="GO" id="GO:0004674">
    <property type="term" value="F:protein serine/threonine kinase activity"/>
    <property type="evidence" value="ECO:0007669"/>
    <property type="project" value="UniProtKB-KW"/>
</dbReference>
<keyword evidence="5" id="KW-0808">Transferase</keyword>
<keyword evidence="14" id="KW-0675">Receptor</keyword>
<dbReference type="SMART" id="SM00220">
    <property type="entry name" value="S_TKc"/>
    <property type="match status" value="1"/>
</dbReference>
<evidence type="ECO:0000256" key="15">
    <source>
        <dbReference type="ARBA" id="ARBA00023180"/>
    </source>
</evidence>